<dbReference type="HOGENOM" id="CLU_055608_0_0_9"/>
<dbReference type="EMBL" id="CP006254">
    <property type="protein sequence ID" value="AGT32957.2"/>
    <property type="molecule type" value="Genomic_DNA"/>
</dbReference>
<dbReference type="AlphaFoldDB" id="S5Z7Y6"/>
<evidence type="ECO:0000256" key="2">
    <source>
        <dbReference type="SAM" id="Phobius"/>
    </source>
</evidence>
<keyword evidence="2" id="KW-0472">Membrane</keyword>
<feature type="region of interest" description="Disordered" evidence="1">
    <location>
        <begin position="151"/>
        <end position="172"/>
    </location>
</feature>
<protein>
    <recommendedName>
        <fullName evidence="5">Stage II sporulation protein B</fullName>
    </recommendedName>
</protein>
<evidence type="ECO:0000313" key="4">
    <source>
        <dbReference type="Proteomes" id="UP000015500"/>
    </source>
</evidence>
<dbReference type="OrthoDB" id="2964557at2"/>
<gene>
    <name evidence="3" type="ORF">M493_13580</name>
</gene>
<keyword evidence="4" id="KW-1185">Reference proteome</keyword>
<keyword evidence="2" id="KW-0812">Transmembrane</keyword>
<dbReference type="Proteomes" id="UP000015500">
    <property type="component" value="Chromosome"/>
</dbReference>
<evidence type="ECO:0000313" key="3">
    <source>
        <dbReference type="EMBL" id="AGT32957.2"/>
    </source>
</evidence>
<dbReference type="KEGG" id="gjf:M493_13580"/>
<evidence type="ECO:0000256" key="1">
    <source>
        <dbReference type="SAM" id="MobiDB-lite"/>
    </source>
</evidence>
<name>S5Z7Y6_GEOG3</name>
<dbReference type="RefSeq" id="WP_023817696.1">
    <property type="nucleotide sequence ID" value="NC_022080.4"/>
</dbReference>
<accession>S5Z7Y6</accession>
<feature type="region of interest" description="Disordered" evidence="1">
    <location>
        <begin position="1"/>
        <end position="73"/>
    </location>
</feature>
<dbReference type="STRING" id="1921421.M493_13580"/>
<proteinExistence type="predicted"/>
<feature type="compositionally biased region" description="Basic and acidic residues" evidence="1">
    <location>
        <begin position="32"/>
        <end position="49"/>
    </location>
</feature>
<sequence length="364" mass="39276">MDKQRPGITVNINGHSRPFTIRHSSEGDQPDEPSRHQSEDRFSADHVIDRQSAGHHQTRSFQEGGRQTGDYEAETKTYETVKGEEAAALEEDDRVISVSEAFQKKKKGGKKQRSWRLPPHAKSLFLAAAVAALVGMAFGMTMLRLVPQEKGEPSPAAEAMEELAEAGTATGEEGAESTMLAPFSIAVIQAGVYSDEEAAVRAAESIQAAGVPVVVAGKQPAALYIAVGADKEALRAVNDRYRGAVPSTYVKELSFAAETKVRRSGIVQKGEALYGSMAAVSAALLAGKDVSDGEWQALSKAYGSFEKSETPNNKTVEEYAEALRQAYLALAAYKENQEEALLSKAQQQLLEALSVYMELIPLRS</sequence>
<feature type="transmembrane region" description="Helical" evidence="2">
    <location>
        <begin position="123"/>
        <end position="146"/>
    </location>
</feature>
<reference evidence="3 4" key="1">
    <citation type="journal article" date="2014" name="Genome Announc.">
        <title>Complete Genome Sequence of the Thermophilic Polychlorinated Biphenyl Degrader Geobacillus sp. Strain JF8 (NBRC 109937).</title>
        <authorList>
            <person name="Shintani M."/>
            <person name="Ohtsubo Y."/>
            <person name="Fukuda K."/>
            <person name="Hosoyama A."/>
            <person name="Ohji S."/>
            <person name="Yamazoe A."/>
            <person name="Fujita N."/>
            <person name="Nagata Y."/>
            <person name="Tsuda M."/>
            <person name="Hatta T."/>
            <person name="Kimbara K."/>
        </authorList>
    </citation>
    <scope>NUCLEOTIDE SEQUENCE [LARGE SCALE GENOMIC DNA]</scope>
    <source>
        <strain evidence="3 4">JF8</strain>
    </source>
</reference>
<evidence type="ECO:0008006" key="5">
    <source>
        <dbReference type="Google" id="ProtNLM"/>
    </source>
</evidence>
<organism evidence="3 4">
    <name type="scientific">Geobacillus genomosp. 3</name>
    <dbReference type="NCBI Taxonomy" id="1921421"/>
    <lineage>
        <taxon>Bacteria</taxon>
        <taxon>Bacillati</taxon>
        <taxon>Bacillota</taxon>
        <taxon>Bacilli</taxon>
        <taxon>Bacillales</taxon>
        <taxon>Anoxybacillaceae</taxon>
        <taxon>Geobacillus</taxon>
    </lineage>
</organism>
<keyword evidence="2" id="KW-1133">Transmembrane helix</keyword>